<keyword evidence="2" id="KW-1185">Reference proteome</keyword>
<evidence type="ECO:0000313" key="2">
    <source>
        <dbReference type="Proteomes" id="UP000032360"/>
    </source>
</evidence>
<protein>
    <submittedName>
        <fullName evidence="1">Uncharacterized protein</fullName>
    </submittedName>
</protein>
<dbReference type="Proteomes" id="UP000032360">
    <property type="component" value="Unassembled WGS sequence"/>
</dbReference>
<reference evidence="1 2" key="1">
    <citation type="submission" date="2015-01" db="EMBL/GenBank/DDBJ databases">
        <title>Draft genome of the acidophilic iron oxidizer Acidithrix ferrooxidans strain Py-F3.</title>
        <authorList>
            <person name="Poehlein A."/>
            <person name="Eisen S."/>
            <person name="Schloemann M."/>
            <person name="Johnson B.D."/>
            <person name="Daniel R."/>
            <person name="Muehling M."/>
        </authorList>
    </citation>
    <scope>NUCLEOTIDE SEQUENCE [LARGE SCALE GENOMIC DNA]</scope>
    <source>
        <strain evidence="1 2">Py-F3</strain>
    </source>
</reference>
<dbReference type="EMBL" id="JXYS01000085">
    <property type="protein sequence ID" value="KJF16380.1"/>
    <property type="molecule type" value="Genomic_DNA"/>
</dbReference>
<evidence type="ECO:0000313" key="1">
    <source>
        <dbReference type="EMBL" id="KJF16380.1"/>
    </source>
</evidence>
<dbReference type="AlphaFoldDB" id="A0A0D8HEK7"/>
<gene>
    <name evidence="1" type="ORF">AXFE_27600</name>
</gene>
<name>A0A0D8HEK7_9ACTN</name>
<sequence>MAKDGTSVLKVSMMTIDHLKRLKANAYIAMVSRGKIMIFCVVLWDRHLQAQRTTQKVREITSCQLSSARDMSELAKPIFRVTANHDIMSSRPTYHRQIGRGYVLEIMPKDSDRRRPELRFLMKQSLASLHQNNYCIAKPR</sequence>
<accession>A0A0D8HEK7</accession>
<organism evidence="1 2">
    <name type="scientific">Acidithrix ferrooxidans</name>
    <dbReference type="NCBI Taxonomy" id="1280514"/>
    <lineage>
        <taxon>Bacteria</taxon>
        <taxon>Bacillati</taxon>
        <taxon>Actinomycetota</taxon>
        <taxon>Acidimicrobiia</taxon>
        <taxon>Acidimicrobiales</taxon>
        <taxon>Acidimicrobiaceae</taxon>
        <taxon>Acidithrix</taxon>
    </lineage>
</organism>
<comment type="caution">
    <text evidence="1">The sequence shown here is derived from an EMBL/GenBank/DDBJ whole genome shotgun (WGS) entry which is preliminary data.</text>
</comment>
<proteinExistence type="predicted"/>